<evidence type="ECO:0000259" key="2">
    <source>
        <dbReference type="Pfam" id="PF04650"/>
    </source>
</evidence>
<evidence type="ECO:0000256" key="1">
    <source>
        <dbReference type="ARBA" id="ARBA00022729"/>
    </source>
</evidence>
<dbReference type="EMBL" id="SPPD01000001">
    <property type="protein sequence ID" value="TFU99035.1"/>
    <property type="molecule type" value="Genomic_DNA"/>
</dbReference>
<name>A0A4Y9JGW5_9STRE</name>
<accession>A0A4Y9JGW5</accession>
<gene>
    <name evidence="3" type="ORF">E4T82_01060</name>
</gene>
<dbReference type="OrthoDB" id="2237793at2"/>
<comment type="caution">
    <text evidence="3">The sequence shown here is derived from an EMBL/GenBank/DDBJ whole genome shotgun (WGS) entry which is preliminary data.</text>
</comment>
<evidence type="ECO:0000313" key="4">
    <source>
        <dbReference type="Proteomes" id="UP000297253"/>
    </source>
</evidence>
<feature type="domain" description="YSIRK Gram-positive signal peptide" evidence="2">
    <location>
        <begin position="16"/>
        <end position="37"/>
    </location>
</feature>
<sequence>MRKTKKNKFDWYGLSQRFSIRKYYFGAASVLLGIAMMVSLATTVSANDLDTVVSTPSTTEIHNPLPMRIGFRSVTARCHGSR</sequence>
<dbReference type="NCBIfam" id="TIGR01168">
    <property type="entry name" value="YSIRK_signal"/>
    <property type="match status" value="1"/>
</dbReference>
<dbReference type="InterPro" id="IPR005877">
    <property type="entry name" value="YSIRK_signal_dom"/>
</dbReference>
<evidence type="ECO:0000313" key="3">
    <source>
        <dbReference type="EMBL" id="TFU99035.1"/>
    </source>
</evidence>
<dbReference type="Proteomes" id="UP000297253">
    <property type="component" value="Unassembled WGS sequence"/>
</dbReference>
<reference evidence="3 4" key="1">
    <citation type="submission" date="2019-03" db="EMBL/GenBank/DDBJ databases">
        <title>Diversity of the mouse oral microbiome.</title>
        <authorList>
            <person name="Joseph S."/>
            <person name="Aduse-Opoku J."/>
            <person name="Curtis M."/>
            <person name="Wade W."/>
            <person name="Hashim A."/>
        </authorList>
    </citation>
    <scope>NUCLEOTIDE SEQUENCE [LARGE SCALE GENOMIC DNA]</scope>
    <source>
        <strain evidence="3 4">WM131</strain>
    </source>
</reference>
<dbReference type="Pfam" id="PF04650">
    <property type="entry name" value="YSIRK_signal"/>
    <property type="match status" value="1"/>
</dbReference>
<dbReference type="AlphaFoldDB" id="A0A4Y9JGW5"/>
<proteinExistence type="predicted"/>
<organism evidence="3 4">
    <name type="scientific">Streptococcus cuniculi</name>
    <dbReference type="NCBI Taxonomy" id="1432788"/>
    <lineage>
        <taxon>Bacteria</taxon>
        <taxon>Bacillati</taxon>
        <taxon>Bacillota</taxon>
        <taxon>Bacilli</taxon>
        <taxon>Lactobacillales</taxon>
        <taxon>Streptococcaceae</taxon>
        <taxon>Streptococcus</taxon>
    </lineage>
</organism>
<protein>
    <submittedName>
        <fullName evidence="3">YSIRK-type signal peptide-containing protein</fullName>
    </submittedName>
</protein>
<keyword evidence="1" id="KW-0732">Signal</keyword>